<proteinExistence type="predicted"/>
<feature type="non-terminal residue" evidence="1">
    <location>
        <position position="86"/>
    </location>
</feature>
<comment type="caution">
    <text evidence="1">The sequence shown here is derived from an EMBL/GenBank/DDBJ whole genome shotgun (WGS) entry which is preliminary data.</text>
</comment>
<organism evidence="1 2">
    <name type="scientific">Chrysochromulina tobinii</name>
    <dbReference type="NCBI Taxonomy" id="1460289"/>
    <lineage>
        <taxon>Eukaryota</taxon>
        <taxon>Haptista</taxon>
        <taxon>Haptophyta</taxon>
        <taxon>Prymnesiophyceae</taxon>
        <taxon>Prymnesiales</taxon>
        <taxon>Chrysochromulinaceae</taxon>
        <taxon>Chrysochromulina</taxon>
    </lineage>
</organism>
<keyword evidence="2" id="KW-1185">Reference proteome</keyword>
<dbReference type="Proteomes" id="UP000037460">
    <property type="component" value="Unassembled WGS sequence"/>
</dbReference>
<reference evidence="2" key="1">
    <citation type="journal article" date="2015" name="PLoS Genet.">
        <title>Genome Sequence and Transcriptome Analyses of Chrysochromulina tobin: Metabolic Tools for Enhanced Algal Fitness in the Prominent Order Prymnesiales (Haptophyceae).</title>
        <authorList>
            <person name="Hovde B.T."/>
            <person name="Deodato C.R."/>
            <person name="Hunsperger H.M."/>
            <person name="Ryken S.A."/>
            <person name="Yost W."/>
            <person name="Jha R.K."/>
            <person name="Patterson J."/>
            <person name="Monnat R.J. Jr."/>
            <person name="Barlow S.B."/>
            <person name="Starkenburg S.R."/>
            <person name="Cattolico R.A."/>
        </authorList>
    </citation>
    <scope>NUCLEOTIDE SEQUENCE</scope>
    <source>
        <strain evidence="2">CCMP291</strain>
    </source>
</reference>
<sequence>MADEDMSSLLVELANIANKCDPHQTETCKKITAKIKLLEAAPLCAVVLDDDGIAKEANKLFDELMGPLWKFANFDYLNYTSERGGG</sequence>
<protein>
    <submittedName>
        <fullName evidence="1">Uncharacterized protein</fullName>
    </submittedName>
</protein>
<evidence type="ECO:0000313" key="1">
    <source>
        <dbReference type="EMBL" id="KOO30976.1"/>
    </source>
</evidence>
<dbReference type="EMBL" id="JWZX01002110">
    <property type="protein sequence ID" value="KOO30976.1"/>
    <property type="molecule type" value="Genomic_DNA"/>
</dbReference>
<dbReference type="AlphaFoldDB" id="A0A0M0JWG0"/>
<accession>A0A0M0JWG0</accession>
<gene>
    <name evidence="1" type="ORF">Ctob_015023</name>
</gene>
<name>A0A0M0JWG0_9EUKA</name>
<evidence type="ECO:0000313" key="2">
    <source>
        <dbReference type="Proteomes" id="UP000037460"/>
    </source>
</evidence>